<evidence type="ECO:0008006" key="4">
    <source>
        <dbReference type="Google" id="ProtNLM"/>
    </source>
</evidence>
<name>A0A370D9C5_9GAMM</name>
<dbReference type="AlphaFoldDB" id="A0A370D9C5"/>
<evidence type="ECO:0000313" key="3">
    <source>
        <dbReference type="Proteomes" id="UP000254266"/>
    </source>
</evidence>
<gene>
    <name evidence="2" type="ORF">DIZ80_15575</name>
</gene>
<proteinExistence type="predicted"/>
<keyword evidence="1" id="KW-0472">Membrane</keyword>
<organism evidence="2 3">
    <name type="scientific">endosymbiont of Galathealinum brachiosum</name>
    <dbReference type="NCBI Taxonomy" id="2200906"/>
    <lineage>
        <taxon>Bacteria</taxon>
        <taxon>Pseudomonadati</taxon>
        <taxon>Pseudomonadota</taxon>
        <taxon>Gammaproteobacteria</taxon>
        <taxon>sulfur-oxidizing symbionts</taxon>
    </lineage>
</organism>
<evidence type="ECO:0000313" key="2">
    <source>
        <dbReference type="EMBL" id="RDH81498.1"/>
    </source>
</evidence>
<dbReference type="Pfam" id="PF11376">
    <property type="entry name" value="DUF3179"/>
    <property type="match status" value="1"/>
</dbReference>
<keyword evidence="3" id="KW-1185">Reference proteome</keyword>
<keyword evidence="1" id="KW-0812">Transmembrane</keyword>
<reference evidence="2 3" key="1">
    <citation type="journal article" date="2018" name="ISME J.">
        <title>Endosymbiont genomes yield clues of tubeworm success.</title>
        <authorList>
            <person name="Li Y."/>
            <person name="Liles M.R."/>
            <person name="Halanych K.M."/>
        </authorList>
    </citation>
    <scope>NUCLEOTIDE SEQUENCE [LARGE SCALE GENOMIC DNA]</scope>
    <source>
        <strain evidence="2">A1464</strain>
    </source>
</reference>
<sequence>MLKSLFKTPTLARLIFYPVTVLIGFYILSPGVFSGQYNDFDISTGALVPKSEIHHGGPPRDGIPSIDKPLFIPAAEVNFLSGNDRVIGLITQSGPKAYPIRILNWHEIINDGDVVVSYCPLCGTGMAFKSPGANFGVSGLLYNSDMLLYDRETESLWSQIMGQAISGKRKGESLKMLVADNTSWENWQYRYPATHVLSDKTGFSRDYRRSPYGSYASNESLYFPVSTKSPRFHPKEKVIGLELNGHYKAYAFIELDKSGGKIIRDKIAGRDIEVHFNSQHRSGFIRLNSGETLPSLTSYWFAWYAFHPETEIYTAEN</sequence>
<accession>A0A370D9C5</accession>
<protein>
    <recommendedName>
        <fullName evidence="4">DUF3179 domain-containing protein</fullName>
    </recommendedName>
</protein>
<comment type="caution">
    <text evidence="2">The sequence shown here is derived from an EMBL/GenBank/DDBJ whole genome shotgun (WGS) entry which is preliminary data.</text>
</comment>
<dbReference type="InterPro" id="IPR021516">
    <property type="entry name" value="DUF3179"/>
</dbReference>
<evidence type="ECO:0000256" key="1">
    <source>
        <dbReference type="SAM" id="Phobius"/>
    </source>
</evidence>
<keyword evidence="1" id="KW-1133">Transmembrane helix</keyword>
<dbReference type="EMBL" id="QFXC01000013">
    <property type="protein sequence ID" value="RDH81498.1"/>
    <property type="molecule type" value="Genomic_DNA"/>
</dbReference>
<feature type="transmembrane region" description="Helical" evidence="1">
    <location>
        <begin position="12"/>
        <end position="33"/>
    </location>
</feature>
<dbReference type="Proteomes" id="UP000254266">
    <property type="component" value="Unassembled WGS sequence"/>
</dbReference>